<evidence type="ECO:0000256" key="4">
    <source>
        <dbReference type="ARBA" id="ARBA00022490"/>
    </source>
</evidence>
<dbReference type="EC" id="2.1.1.176" evidence="3"/>
<evidence type="ECO:0000313" key="16">
    <source>
        <dbReference type="Proteomes" id="UP000237865"/>
    </source>
</evidence>
<evidence type="ECO:0000256" key="7">
    <source>
        <dbReference type="ARBA" id="ARBA00022679"/>
    </source>
</evidence>
<dbReference type="GO" id="GO:0006355">
    <property type="term" value="P:regulation of DNA-templated transcription"/>
    <property type="evidence" value="ECO:0007669"/>
    <property type="project" value="InterPro"/>
</dbReference>
<dbReference type="NCBIfam" id="NF011494">
    <property type="entry name" value="PRK14902.1"/>
    <property type="match status" value="1"/>
</dbReference>
<comment type="subcellular location">
    <subcellularLocation>
        <location evidence="2">Cytoplasm</location>
    </subcellularLocation>
</comment>
<comment type="function">
    <text evidence="1">Specifically methylates the cytosine at position 967 (m5C967) of 16S rRNA.</text>
</comment>
<evidence type="ECO:0000256" key="11">
    <source>
        <dbReference type="ARBA" id="ARBA00031088"/>
    </source>
</evidence>
<gene>
    <name evidence="15" type="primary">rsmB</name>
    <name evidence="15" type="ORF">ELUCI_v1c04520</name>
</gene>
<dbReference type="EMBL" id="PHNE01000001">
    <property type="protein sequence ID" value="PPE06161.1"/>
    <property type="molecule type" value="Genomic_DNA"/>
</dbReference>
<evidence type="ECO:0000256" key="6">
    <source>
        <dbReference type="ARBA" id="ARBA00022603"/>
    </source>
</evidence>
<reference evidence="15 16" key="1">
    <citation type="submission" date="2017-11" db="EMBL/GenBank/DDBJ databases">
        <title>Genome sequence of Entomoplasma lucivorax PIPN-2 (ATCC 49196).</title>
        <authorList>
            <person name="Lo W.-S."/>
            <person name="Gasparich G.E."/>
            <person name="Kuo C.-H."/>
        </authorList>
    </citation>
    <scope>NUCLEOTIDE SEQUENCE [LARGE SCALE GENOMIC DNA]</scope>
    <source>
        <strain evidence="15 16">PIPN-2</strain>
    </source>
</reference>
<evidence type="ECO:0000256" key="10">
    <source>
        <dbReference type="ARBA" id="ARBA00030399"/>
    </source>
</evidence>
<dbReference type="InterPro" id="IPR049560">
    <property type="entry name" value="MeTrfase_RsmB-F_NOP2_cat"/>
</dbReference>
<dbReference type="NCBIfam" id="TIGR00563">
    <property type="entry name" value="rsmB"/>
    <property type="match status" value="1"/>
</dbReference>
<dbReference type="GO" id="GO:0005737">
    <property type="term" value="C:cytoplasm"/>
    <property type="evidence" value="ECO:0007669"/>
    <property type="project" value="UniProtKB-SubCell"/>
</dbReference>
<dbReference type="InterPro" id="IPR023267">
    <property type="entry name" value="RCMT"/>
</dbReference>
<keyword evidence="8 13" id="KW-0949">S-adenosyl-L-methionine</keyword>
<dbReference type="SUPFAM" id="SSF53335">
    <property type="entry name" value="S-adenosyl-L-methionine-dependent methyltransferases"/>
    <property type="match status" value="1"/>
</dbReference>
<dbReference type="InterPro" id="IPR001678">
    <property type="entry name" value="MeTrfase_RsmB-F_NOP2_dom"/>
</dbReference>
<dbReference type="GO" id="GO:0008649">
    <property type="term" value="F:rRNA methyltransferase activity"/>
    <property type="evidence" value="ECO:0007669"/>
    <property type="project" value="InterPro"/>
</dbReference>
<dbReference type="Gene3D" id="1.10.940.10">
    <property type="entry name" value="NusB-like"/>
    <property type="match status" value="1"/>
</dbReference>
<dbReference type="Gene3D" id="3.30.70.1170">
    <property type="entry name" value="Sun protein, domain 3"/>
    <property type="match status" value="1"/>
</dbReference>
<organism evidence="15 16">
    <name type="scientific">Williamsoniiplasma lucivorax</name>
    <dbReference type="NCBI Taxonomy" id="209274"/>
    <lineage>
        <taxon>Bacteria</taxon>
        <taxon>Bacillati</taxon>
        <taxon>Mycoplasmatota</taxon>
        <taxon>Mollicutes</taxon>
        <taxon>Entomoplasmatales</taxon>
        <taxon>Williamsoniiplasma</taxon>
    </lineage>
</organism>
<dbReference type="PANTHER" id="PTHR22807:SF53">
    <property type="entry name" value="RIBOSOMAL RNA SMALL SUBUNIT METHYLTRANSFERASE B-RELATED"/>
    <property type="match status" value="1"/>
</dbReference>
<feature type="binding site" evidence="13">
    <location>
        <position position="322"/>
    </location>
    <ligand>
        <name>S-adenosyl-L-methionine</name>
        <dbReference type="ChEBI" id="CHEBI:59789"/>
    </ligand>
</feature>
<keyword evidence="16" id="KW-1185">Reference proteome</keyword>
<dbReference type="GO" id="GO:0003723">
    <property type="term" value="F:RNA binding"/>
    <property type="evidence" value="ECO:0007669"/>
    <property type="project" value="UniProtKB-UniRule"/>
</dbReference>
<keyword evidence="5" id="KW-0698">rRNA processing</keyword>
<dbReference type="STRING" id="1399797.GCA_000518285_00715"/>
<name>A0A2S5RFT5_9MOLU</name>
<dbReference type="AlphaFoldDB" id="A0A2S5RFT5"/>
<feature type="binding site" evidence="13">
    <location>
        <begin position="255"/>
        <end position="261"/>
    </location>
    <ligand>
        <name>S-adenosyl-L-methionine</name>
        <dbReference type="ChEBI" id="CHEBI:59789"/>
    </ligand>
</feature>
<dbReference type="PANTHER" id="PTHR22807">
    <property type="entry name" value="NOP2 YEAST -RELATED NOL1/NOP2/FMU SUN DOMAIN-CONTAINING"/>
    <property type="match status" value="1"/>
</dbReference>
<dbReference type="InterPro" id="IPR006027">
    <property type="entry name" value="NusB_RsmB_TIM44"/>
</dbReference>
<evidence type="ECO:0000256" key="13">
    <source>
        <dbReference type="PROSITE-ProRule" id="PRU01023"/>
    </source>
</evidence>
<proteinExistence type="inferred from homology"/>
<comment type="similarity">
    <text evidence="13">Belongs to the class I-like SAM-binding methyltransferase superfamily. RsmB/NOP family.</text>
</comment>
<dbReference type="Gene3D" id="3.40.50.150">
    <property type="entry name" value="Vaccinia Virus protein VP39"/>
    <property type="match status" value="1"/>
</dbReference>
<evidence type="ECO:0000313" key="15">
    <source>
        <dbReference type="EMBL" id="PPE06161.1"/>
    </source>
</evidence>
<dbReference type="CDD" id="cd02440">
    <property type="entry name" value="AdoMet_MTases"/>
    <property type="match status" value="1"/>
</dbReference>
<dbReference type="Pfam" id="PF01029">
    <property type="entry name" value="NusB"/>
    <property type="match status" value="1"/>
</dbReference>
<accession>A0A2S5RFT5</accession>
<comment type="catalytic activity">
    <reaction evidence="12">
        <text>cytidine(967) in 16S rRNA + S-adenosyl-L-methionine = 5-methylcytidine(967) in 16S rRNA + S-adenosyl-L-homocysteine + H(+)</text>
        <dbReference type="Rhea" id="RHEA:42748"/>
        <dbReference type="Rhea" id="RHEA-COMP:10219"/>
        <dbReference type="Rhea" id="RHEA-COMP:10220"/>
        <dbReference type="ChEBI" id="CHEBI:15378"/>
        <dbReference type="ChEBI" id="CHEBI:57856"/>
        <dbReference type="ChEBI" id="CHEBI:59789"/>
        <dbReference type="ChEBI" id="CHEBI:74483"/>
        <dbReference type="ChEBI" id="CHEBI:82748"/>
        <dbReference type="EC" id="2.1.1.176"/>
    </reaction>
</comment>
<evidence type="ECO:0000256" key="2">
    <source>
        <dbReference type="ARBA" id="ARBA00004496"/>
    </source>
</evidence>
<evidence type="ECO:0000256" key="3">
    <source>
        <dbReference type="ARBA" id="ARBA00012140"/>
    </source>
</evidence>
<evidence type="ECO:0000256" key="5">
    <source>
        <dbReference type="ARBA" id="ARBA00022552"/>
    </source>
</evidence>
<keyword evidence="4" id="KW-0963">Cytoplasm</keyword>
<evidence type="ECO:0000256" key="12">
    <source>
        <dbReference type="ARBA" id="ARBA00047283"/>
    </source>
</evidence>
<dbReference type="Pfam" id="PF01189">
    <property type="entry name" value="Methyltr_RsmB-F"/>
    <property type="match status" value="1"/>
</dbReference>
<evidence type="ECO:0000259" key="14">
    <source>
        <dbReference type="PROSITE" id="PS51686"/>
    </source>
</evidence>
<dbReference type="SUPFAM" id="SSF48013">
    <property type="entry name" value="NusB-like"/>
    <property type="match status" value="1"/>
</dbReference>
<feature type="domain" description="SAM-dependent MTase RsmB/NOP-type" evidence="14">
    <location>
        <begin position="155"/>
        <end position="426"/>
    </location>
</feature>
<dbReference type="Proteomes" id="UP000237865">
    <property type="component" value="Unassembled WGS sequence"/>
</dbReference>
<feature type="active site" description="Nucleophile" evidence="13">
    <location>
        <position position="375"/>
    </location>
</feature>
<protein>
    <recommendedName>
        <fullName evidence="3">16S rRNA (cytosine(967)-C(5))-methyltransferase</fullName>
        <ecNumber evidence="3">2.1.1.176</ecNumber>
    </recommendedName>
    <alternativeName>
        <fullName evidence="10">16S rRNA m5C967 methyltransferase</fullName>
    </alternativeName>
    <alternativeName>
        <fullName evidence="11">rRNA (cytosine-C(5)-)-methyltransferase RsmB</fullName>
    </alternativeName>
</protein>
<comment type="caution">
    <text evidence="15">The sequence shown here is derived from an EMBL/GenBank/DDBJ whole genome shotgun (WGS) entry which is preliminary data.</text>
</comment>
<feature type="binding site" evidence="13">
    <location>
        <position position="306"/>
    </location>
    <ligand>
        <name>S-adenosyl-L-methionine</name>
        <dbReference type="ChEBI" id="CHEBI:59789"/>
    </ligand>
</feature>
<feature type="binding site" evidence="13">
    <location>
        <position position="279"/>
    </location>
    <ligand>
        <name>S-adenosyl-L-methionine</name>
        <dbReference type="ChEBI" id="CHEBI:59789"/>
    </ligand>
</feature>
<dbReference type="PROSITE" id="PS51686">
    <property type="entry name" value="SAM_MT_RSMB_NOP"/>
    <property type="match status" value="1"/>
</dbReference>
<dbReference type="PRINTS" id="PR02008">
    <property type="entry name" value="RCMTFAMILY"/>
</dbReference>
<keyword evidence="9 13" id="KW-0694">RNA-binding</keyword>
<dbReference type="InterPro" id="IPR035926">
    <property type="entry name" value="NusB-like_sf"/>
</dbReference>
<keyword evidence="6 13" id="KW-0489">Methyltransferase</keyword>
<dbReference type="InterPro" id="IPR004573">
    <property type="entry name" value="rRNA_ssu_MeTfrase_B"/>
</dbReference>
<sequence length="426" mass="49104">MMIKQTARYQAWQILVKVFEQKKYSNLLLNDLVRTNLDVKSKNFVFALVHGTIKNKMFLDYLTKTLIDFRKTPFNLQVLLWMSLYQIHFMDRTQNYAIVNEAVEIAKTFVEPRVAGVVNASLKKVLATDDFFMIKFNDSEKQLCLLHSFPFELFKKLKHDYGLEIATKIVEDSLQKPNISFRVNTLKIPTQKFYEIYQEQYQLEKGISQDGLIAHLPVVHTPIYEQGLITIQDQASILVGEIAHVKPNSHVLDMCSAPGGKLTHLAALMGDTKNLIGNEINLYKIGLIEENIQRLGIKNITLKNQDARKFAEKEFFDAIILDAPCSGFGVFKRKPEIKLHYNTINLKSLVELQKELLDIAYFNLKPGGELTYSTCTFNQDECANQIKSFLHHYPDMEIILEKQIFGFEKNTDGFYICKLKKLIINS</sequence>
<dbReference type="InterPro" id="IPR029063">
    <property type="entry name" value="SAM-dependent_MTases_sf"/>
</dbReference>
<evidence type="ECO:0000256" key="1">
    <source>
        <dbReference type="ARBA" id="ARBA00002724"/>
    </source>
</evidence>
<evidence type="ECO:0000256" key="9">
    <source>
        <dbReference type="ARBA" id="ARBA00022884"/>
    </source>
</evidence>
<keyword evidence="7 13" id="KW-0808">Transferase</keyword>
<evidence type="ECO:0000256" key="8">
    <source>
        <dbReference type="ARBA" id="ARBA00022691"/>
    </source>
</evidence>